<dbReference type="InterPro" id="IPR011008">
    <property type="entry name" value="Dimeric_a/b-barrel"/>
</dbReference>
<evidence type="ECO:0008006" key="3">
    <source>
        <dbReference type="Google" id="ProtNLM"/>
    </source>
</evidence>
<evidence type="ECO:0000313" key="2">
    <source>
        <dbReference type="Proteomes" id="UP000185934"/>
    </source>
</evidence>
<sequence>MIKAIVGFRKKPNADIKPLLQRMMSYAGSFSGFSKVECIEMLPERSVVALVYEWKSLDDWKSWELSRVRKQLMESAEQLLVDKPHVTVYKEEPMPGWTYTALKQDRQLAGVA</sequence>
<evidence type="ECO:0000313" key="1">
    <source>
        <dbReference type="EMBL" id="APV45368.1"/>
    </source>
</evidence>
<reference evidence="2" key="1">
    <citation type="submission" date="2016-11" db="EMBL/GenBank/DDBJ databases">
        <title>Dehalogenimonas formicexedens sp. nov., a chlorinated alkane respiring bacterium isolated from contaminated groundwater.</title>
        <authorList>
            <person name="Key T.A."/>
            <person name="Bowman K.S."/>
            <person name="Lee I."/>
            <person name="Chun J."/>
            <person name="Albuquerque L."/>
            <person name="da Costa M.S."/>
            <person name="Rainey F.A."/>
            <person name="Moe W.M."/>
        </authorList>
    </citation>
    <scope>NUCLEOTIDE SEQUENCE [LARGE SCALE GENOMIC DNA]</scope>
    <source>
        <strain evidence="2">NSZ-14</strain>
    </source>
</reference>
<dbReference type="SUPFAM" id="SSF54909">
    <property type="entry name" value="Dimeric alpha+beta barrel"/>
    <property type="match status" value="1"/>
</dbReference>
<proteinExistence type="predicted"/>
<dbReference type="Gene3D" id="3.30.70.100">
    <property type="match status" value="1"/>
</dbReference>
<organism evidence="1 2">
    <name type="scientific">Dehalogenimonas formicexedens</name>
    <dbReference type="NCBI Taxonomy" id="1839801"/>
    <lineage>
        <taxon>Bacteria</taxon>
        <taxon>Bacillati</taxon>
        <taxon>Chloroflexota</taxon>
        <taxon>Dehalococcoidia</taxon>
        <taxon>Dehalococcoidales</taxon>
        <taxon>Dehalococcoidaceae</taxon>
        <taxon>Dehalogenimonas</taxon>
    </lineage>
</organism>
<keyword evidence="2" id="KW-1185">Reference proteome</keyword>
<dbReference type="KEGG" id="dfo:Dform_02059"/>
<dbReference type="AlphaFoldDB" id="A0A1P8FAA8"/>
<name>A0A1P8FAA8_9CHLR</name>
<gene>
    <name evidence="1" type="ORF">Dform_02059</name>
</gene>
<dbReference type="EMBL" id="CP018258">
    <property type="protein sequence ID" value="APV45368.1"/>
    <property type="molecule type" value="Genomic_DNA"/>
</dbReference>
<dbReference type="RefSeq" id="WP_076004871.1">
    <property type="nucleotide sequence ID" value="NZ_CP018258.1"/>
</dbReference>
<dbReference type="Proteomes" id="UP000185934">
    <property type="component" value="Chromosome"/>
</dbReference>
<protein>
    <recommendedName>
        <fullName evidence="3">Antibiotic biosynthesis monooxygenase</fullName>
    </recommendedName>
</protein>
<accession>A0A1P8FAA8</accession>
<dbReference type="OrthoDB" id="5405645at2"/>